<gene>
    <name evidence="3" type="ORF">NCTC10786_01799</name>
</gene>
<dbReference type="Gene3D" id="2.60.120.10">
    <property type="entry name" value="Jelly Rolls"/>
    <property type="match status" value="1"/>
</dbReference>
<keyword evidence="1" id="KW-0479">Metal-binding</keyword>
<dbReference type="Proteomes" id="UP000251584">
    <property type="component" value="Unassembled WGS sequence"/>
</dbReference>
<name>A0A2X2VKA3_CITKO</name>
<dbReference type="GO" id="GO:0046872">
    <property type="term" value="F:metal ion binding"/>
    <property type="evidence" value="ECO:0007669"/>
    <property type="project" value="UniProtKB-KW"/>
</dbReference>
<evidence type="ECO:0000256" key="1">
    <source>
        <dbReference type="ARBA" id="ARBA00022723"/>
    </source>
</evidence>
<protein>
    <recommendedName>
        <fullName evidence="5">Mannose-6-phosphate isomerase</fullName>
    </recommendedName>
</protein>
<dbReference type="PANTHER" id="PTHR42742">
    <property type="entry name" value="TRANSCRIPTIONAL REPRESSOR MPRA"/>
    <property type="match status" value="1"/>
</dbReference>
<evidence type="ECO:0000313" key="4">
    <source>
        <dbReference type="Proteomes" id="UP000251584"/>
    </source>
</evidence>
<dbReference type="InterPro" id="IPR051804">
    <property type="entry name" value="Carb_Metab_Reg_Kinase/Isom"/>
</dbReference>
<dbReference type="SUPFAM" id="SSF51182">
    <property type="entry name" value="RmlC-like cupins"/>
    <property type="match status" value="1"/>
</dbReference>
<dbReference type="InterPro" id="IPR011051">
    <property type="entry name" value="RmlC_Cupin_sf"/>
</dbReference>
<reference evidence="3 4" key="1">
    <citation type="submission" date="2018-06" db="EMBL/GenBank/DDBJ databases">
        <authorList>
            <consortium name="Pathogen Informatics"/>
            <person name="Doyle S."/>
        </authorList>
    </citation>
    <scope>NUCLEOTIDE SEQUENCE [LARGE SCALE GENOMIC DNA]</scope>
    <source>
        <strain evidence="3 4">NCTC10786</strain>
    </source>
</reference>
<keyword evidence="2" id="KW-0862">Zinc</keyword>
<organism evidence="3 4">
    <name type="scientific">Citrobacter koseri</name>
    <name type="common">Citrobacter diversus</name>
    <dbReference type="NCBI Taxonomy" id="545"/>
    <lineage>
        <taxon>Bacteria</taxon>
        <taxon>Pseudomonadati</taxon>
        <taxon>Pseudomonadota</taxon>
        <taxon>Gammaproteobacteria</taxon>
        <taxon>Enterobacterales</taxon>
        <taxon>Enterobacteriaceae</taxon>
        <taxon>Citrobacter</taxon>
    </lineage>
</organism>
<evidence type="ECO:0008006" key="5">
    <source>
        <dbReference type="Google" id="ProtNLM"/>
    </source>
</evidence>
<sequence length="160" mass="18172">MVLEISATPYIFTFKLWDWGRLGLDGLPRPVHLDHGQQVIDWQRDTQWVYDNLVNRIEPIAEGEGWREERTGMHEREFIETRRHWFTAPVTHHTHGGVNVLNLVEGAEAVVDSPSGAFSPFIVHYAETFIIPAAVGEYRISPSGESVGQQLATIKAWVRG</sequence>
<dbReference type="PANTHER" id="PTHR42742:SF3">
    <property type="entry name" value="FRUCTOKINASE"/>
    <property type="match status" value="1"/>
</dbReference>
<accession>A0A2X2VKA3</accession>
<evidence type="ECO:0000313" key="3">
    <source>
        <dbReference type="EMBL" id="SQB26101.1"/>
    </source>
</evidence>
<dbReference type="EMBL" id="UAVY01000002">
    <property type="protein sequence ID" value="SQB26101.1"/>
    <property type="molecule type" value="Genomic_DNA"/>
</dbReference>
<dbReference type="AlphaFoldDB" id="A0A2X2VKA3"/>
<proteinExistence type="predicted"/>
<evidence type="ECO:0000256" key="2">
    <source>
        <dbReference type="ARBA" id="ARBA00022833"/>
    </source>
</evidence>
<dbReference type="InterPro" id="IPR014710">
    <property type="entry name" value="RmlC-like_jellyroll"/>
</dbReference>